<keyword evidence="2" id="KW-1185">Reference proteome</keyword>
<comment type="caution">
    <text evidence="1">The sequence shown here is derived from an EMBL/GenBank/DDBJ whole genome shotgun (WGS) entry which is preliminary data.</text>
</comment>
<gene>
    <name evidence="1" type="ORF">GBK04_19800</name>
</gene>
<name>A0A7C9FPU4_9BACT</name>
<organism evidence="1 2">
    <name type="scientific">Salmonirosea aquatica</name>
    <dbReference type="NCBI Taxonomy" id="2654236"/>
    <lineage>
        <taxon>Bacteria</taxon>
        <taxon>Pseudomonadati</taxon>
        <taxon>Bacteroidota</taxon>
        <taxon>Cytophagia</taxon>
        <taxon>Cytophagales</taxon>
        <taxon>Spirosomataceae</taxon>
        <taxon>Salmonirosea</taxon>
    </lineage>
</organism>
<dbReference type="Proteomes" id="UP000479293">
    <property type="component" value="Unassembled WGS sequence"/>
</dbReference>
<dbReference type="InterPro" id="IPR029074">
    <property type="entry name" value="Imm49"/>
</dbReference>
<evidence type="ECO:0000313" key="1">
    <source>
        <dbReference type="EMBL" id="MPR35531.1"/>
    </source>
</evidence>
<protein>
    <recommendedName>
        <fullName evidence="3">Immunity protein 49</fullName>
    </recommendedName>
</protein>
<sequence>MTKKESLAILDEQYSYIVNFRLPRLMGIFREKPHEFDRLTLPILWADHEKIALYRLLFEKNIPAAKQEFYNCGTLTTYGVLRFGYWPKDKKAEYIEPDVKVDYMGFVSHFSYLLLSDCEALIQQYSTLRHQWWDEKTKDGLLVYARAIQCILLDDWESLEKHLIQFDKQAKRYKSAQHSKEFFIGMLEKDIGKVKRSIETMCEKRYSRHNPFLANLIALPAAGYAKLAWLKGMQVQIDSPLVPMELMPIAPLEEYVNPYERFWRLGED</sequence>
<accession>A0A7C9FPU4</accession>
<proteinExistence type="predicted"/>
<dbReference type="EMBL" id="WHLY01000002">
    <property type="protein sequence ID" value="MPR35531.1"/>
    <property type="molecule type" value="Genomic_DNA"/>
</dbReference>
<dbReference type="AlphaFoldDB" id="A0A7C9FPU4"/>
<evidence type="ECO:0000313" key="2">
    <source>
        <dbReference type="Proteomes" id="UP000479293"/>
    </source>
</evidence>
<reference evidence="1 2" key="1">
    <citation type="submission" date="2019-10" db="EMBL/GenBank/DDBJ databases">
        <title>Draft Genome Sequence of Cytophagaceae sp. SJW1-29.</title>
        <authorList>
            <person name="Choi A."/>
        </authorList>
    </citation>
    <scope>NUCLEOTIDE SEQUENCE [LARGE SCALE GENOMIC DNA]</scope>
    <source>
        <strain evidence="1 2">SJW1-29</strain>
    </source>
</reference>
<dbReference type="Pfam" id="PF15575">
    <property type="entry name" value="Imm49"/>
    <property type="match status" value="1"/>
</dbReference>
<evidence type="ECO:0008006" key="3">
    <source>
        <dbReference type="Google" id="ProtNLM"/>
    </source>
</evidence>